<organism evidence="1 2">
    <name type="scientific">Sphingobacterium deserti</name>
    <dbReference type="NCBI Taxonomy" id="1229276"/>
    <lineage>
        <taxon>Bacteria</taxon>
        <taxon>Pseudomonadati</taxon>
        <taxon>Bacteroidota</taxon>
        <taxon>Sphingobacteriia</taxon>
        <taxon>Sphingobacteriales</taxon>
        <taxon>Sphingobacteriaceae</taxon>
        <taxon>Sphingobacterium</taxon>
    </lineage>
</organism>
<dbReference type="PROSITE" id="PS51257">
    <property type="entry name" value="PROKAR_LIPOPROTEIN"/>
    <property type="match status" value="1"/>
</dbReference>
<protein>
    <submittedName>
        <fullName evidence="1">Uncharacterized protein</fullName>
    </submittedName>
</protein>
<reference evidence="1 2" key="2">
    <citation type="journal article" date="2015" name="PLoS ONE">
        <title>Whole-Genome Optical Mapping and Finished Genome Sequence of Sphingobacterium deserti sp. nov., a New Species Isolated from the Western Desert of China.</title>
        <authorList>
            <person name="Teng C."/>
            <person name="Zhou Z."/>
            <person name="Molnar I."/>
            <person name="Li X."/>
            <person name="Tang R."/>
            <person name="Chen M."/>
            <person name="Wang L."/>
            <person name="Su S."/>
            <person name="Zhang W."/>
            <person name="Lin M."/>
        </authorList>
    </citation>
    <scope>NUCLEOTIDE SEQUENCE [LARGE SCALE GENOMIC DNA]</scope>
    <source>
        <strain evidence="2">ACCC05744</strain>
    </source>
</reference>
<sequence>MKNVILSTTVVSLLLTASCQNIKEEKNDPKVISQKAIEIHDEIMPEISNFDRQGILIDSLLADINSVKTNHQELDTASTRLELTKLKDDLESATDKMMLWMKEYNPDSTDVSYQHAEVESISNLKEEFETVNKSAEKTLAPFKK</sequence>
<evidence type="ECO:0000313" key="1">
    <source>
        <dbReference type="EMBL" id="KGE15912.1"/>
    </source>
</evidence>
<dbReference type="Proteomes" id="UP000031802">
    <property type="component" value="Unassembled WGS sequence"/>
</dbReference>
<dbReference type="OrthoDB" id="1436925at2"/>
<comment type="caution">
    <text evidence="1">The sequence shown here is derived from an EMBL/GenBank/DDBJ whole genome shotgun (WGS) entry which is preliminary data.</text>
</comment>
<dbReference type="EMBL" id="JJMU01000004">
    <property type="protein sequence ID" value="KGE15912.1"/>
    <property type="molecule type" value="Genomic_DNA"/>
</dbReference>
<dbReference type="STRING" id="1229276.DI53_0346"/>
<name>A0A0B8T360_9SPHI</name>
<dbReference type="RefSeq" id="WP_052071962.1">
    <property type="nucleotide sequence ID" value="NZ_JJMU01000004.1"/>
</dbReference>
<gene>
    <name evidence="1" type="ORF">DI53_0346</name>
</gene>
<reference evidence="2" key="1">
    <citation type="submission" date="2014-04" db="EMBL/GenBank/DDBJ databases">
        <title>Whole-Genome optical mapping and complete genome sequence of Sphingobacterium deserti sp. nov., a new spaces isolated from desert in the west of China.</title>
        <authorList>
            <person name="Teng C."/>
            <person name="Zhou Z."/>
            <person name="Li X."/>
            <person name="Chen M."/>
            <person name="Lin M."/>
            <person name="Wang L."/>
            <person name="Su S."/>
            <person name="Zhang C."/>
            <person name="Zhang W."/>
        </authorList>
    </citation>
    <scope>NUCLEOTIDE SEQUENCE [LARGE SCALE GENOMIC DNA]</scope>
    <source>
        <strain evidence="2">ACCC05744</strain>
    </source>
</reference>
<evidence type="ECO:0000313" key="2">
    <source>
        <dbReference type="Proteomes" id="UP000031802"/>
    </source>
</evidence>
<keyword evidence="2" id="KW-1185">Reference proteome</keyword>
<proteinExistence type="predicted"/>
<dbReference type="PATRIC" id="fig|1229276.3.peg.360"/>
<accession>A0A0B8T360</accession>
<dbReference type="AlphaFoldDB" id="A0A0B8T360"/>